<dbReference type="EMBL" id="CM041542">
    <property type="protein sequence ID" value="KAI3365279.1"/>
    <property type="molecule type" value="Genomic_DNA"/>
</dbReference>
<evidence type="ECO:0000313" key="2">
    <source>
        <dbReference type="Proteomes" id="UP000831701"/>
    </source>
</evidence>
<gene>
    <name evidence="1" type="ORF">L3Q82_010363</name>
</gene>
<sequence>MVGKTGNGKSATGNTILGRQCFESKFSAKSMTVNCSKGKATVEGKNVVVIDTPGLFDTRFGMDKTTKDMSQCISYALPGPHVFLVVIRLGRYTEEEKNTVQMIQEIFGQAADRYSMVLFTHGDLLEDTTVEDFLGESSDLQELVTRCHGQYHVFNNKSKDRSQVTKLLQKIRNLVQRNGGSHYTNEIFQKAEREIEEKKQRILKKKEEQIQKEREETDRREQEKYREQLRKMNEQIQAQRERERRVREEERRREREWREREMENERRREREQMEAERRREEEKRERELANLRRRLEEEQERELEEERKRLSQAQWEAQQQAQTAYNVTNNEELRIVMVGKTGIGKSATGNTILRRQCFESKFSAKSMTVDCSKGKATVEGQKVAVIDTPGLFDTRFGMDKTTKDICQCISYASPGPHVFLVVIRLGRYTEEEKNTVQMIQEIFGQAADRYSMVLFTHGDLLEDTTMEDFLGESSDLQELVTRCHGQYHVFNNKSKDRSQVTELLQKIRNLVQRNGGSHYTNKMFQKAEREIEEKKQRILKEKEEQIQKEREEIERKIQEKYQEQLSKITQQIKAQREEEREREREERKRERQEMDEERKREREEREAQRKKEEEEREKEMENMMKKIKEEKERELREEKQKLQSKYENEARGDAEVFNPLYHLIKAGEVIVEGIREFGKLLGSIFK</sequence>
<organism evidence="1 2">
    <name type="scientific">Scortum barcoo</name>
    <name type="common">barcoo grunter</name>
    <dbReference type="NCBI Taxonomy" id="214431"/>
    <lineage>
        <taxon>Eukaryota</taxon>
        <taxon>Metazoa</taxon>
        <taxon>Chordata</taxon>
        <taxon>Craniata</taxon>
        <taxon>Vertebrata</taxon>
        <taxon>Euteleostomi</taxon>
        <taxon>Actinopterygii</taxon>
        <taxon>Neopterygii</taxon>
        <taxon>Teleostei</taxon>
        <taxon>Neoteleostei</taxon>
        <taxon>Acanthomorphata</taxon>
        <taxon>Eupercaria</taxon>
        <taxon>Centrarchiformes</taxon>
        <taxon>Terapontoidei</taxon>
        <taxon>Terapontidae</taxon>
        <taxon>Scortum</taxon>
    </lineage>
</organism>
<name>A0ACB8WC14_9TELE</name>
<keyword evidence="2" id="KW-1185">Reference proteome</keyword>
<protein>
    <submittedName>
        <fullName evidence="1">Uncharacterized protein</fullName>
    </submittedName>
</protein>
<dbReference type="Proteomes" id="UP000831701">
    <property type="component" value="Chromosome 12"/>
</dbReference>
<accession>A0ACB8WC14</accession>
<reference evidence="1" key="1">
    <citation type="submission" date="2022-04" db="EMBL/GenBank/DDBJ databases">
        <title>Jade perch genome.</title>
        <authorList>
            <person name="Chao B."/>
        </authorList>
    </citation>
    <scope>NUCLEOTIDE SEQUENCE</scope>
    <source>
        <strain evidence="1">CB-2022</strain>
    </source>
</reference>
<proteinExistence type="predicted"/>
<comment type="caution">
    <text evidence="1">The sequence shown here is derived from an EMBL/GenBank/DDBJ whole genome shotgun (WGS) entry which is preliminary data.</text>
</comment>
<evidence type="ECO:0000313" key="1">
    <source>
        <dbReference type="EMBL" id="KAI3365279.1"/>
    </source>
</evidence>